<keyword evidence="8" id="KW-0788">Thiol protease</keyword>
<name>A0ABU9VLG0_9BACI</name>
<reference evidence="11 12" key="1">
    <citation type="submission" date="2024-03" db="EMBL/GenBank/DDBJ databases">
        <title>Bacilli Hybrid Assemblies.</title>
        <authorList>
            <person name="Kovac J."/>
        </authorList>
    </citation>
    <scope>NUCLEOTIDE SEQUENCE [LARGE SCALE GENOMIC DNA]</scope>
    <source>
        <strain evidence="11 12">FSL R7-0666</strain>
    </source>
</reference>
<comment type="subcellular location">
    <subcellularLocation>
        <location evidence="3">Cytoplasm</location>
    </subcellularLocation>
</comment>
<dbReference type="EC" id="3.4.19.3" evidence="9"/>
<dbReference type="NCBIfam" id="NF009676">
    <property type="entry name" value="PRK13197.1"/>
    <property type="match status" value="1"/>
</dbReference>
<comment type="catalytic activity">
    <reaction evidence="1 9">
        <text>Release of an N-terminal pyroglutamyl group from a polypeptide, the second amino acid generally not being Pro.</text>
        <dbReference type="EC" id="3.4.19.3"/>
    </reaction>
</comment>
<comment type="similarity">
    <text evidence="4">Belongs to the peptidase C15 family.</text>
</comment>
<evidence type="ECO:0000256" key="2">
    <source>
        <dbReference type="ARBA" id="ARBA00002280"/>
    </source>
</evidence>
<dbReference type="EMBL" id="JBCITK010000001">
    <property type="protein sequence ID" value="MEN0644735.1"/>
    <property type="molecule type" value="Genomic_DNA"/>
</dbReference>
<dbReference type="PRINTS" id="PR00706">
    <property type="entry name" value="PYROGLUPTASE"/>
</dbReference>
<accession>A0ABU9VLG0</accession>
<organism evidence="11 12">
    <name type="scientific">Alkalicoccobacillus gibsonii</name>
    <dbReference type="NCBI Taxonomy" id="79881"/>
    <lineage>
        <taxon>Bacteria</taxon>
        <taxon>Bacillati</taxon>
        <taxon>Bacillota</taxon>
        <taxon>Bacilli</taxon>
        <taxon>Bacillales</taxon>
        <taxon>Bacillaceae</taxon>
        <taxon>Alkalicoccobacillus</taxon>
    </lineage>
</organism>
<dbReference type="Gene3D" id="3.40.630.20">
    <property type="entry name" value="Peptidase C15, pyroglutamyl peptidase I-like"/>
    <property type="match status" value="1"/>
</dbReference>
<dbReference type="PIRSF" id="PIRSF015592">
    <property type="entry name" value="Prld-crbxl_pptds"/>
    <property type="match status" value="1"/>
</dbReference>
<dbReference type="InterPro" id="IPR036440">
    <property type="entry name" value="Peptidase_C15-like_sf"/>
</dbReference>
<dbReference type="PROSITE" id="PS01334">
    <property type="entry name" value="PYRASE_CYS"/>
    <property type="match status" value="1"/>
</dbReference>
<evidence type="ECO:0000256" key="7">
    <source>
        <dbReference type="ARBA" id="ARBA00022801"/>
    </source>
</evidence>
<evidence type="ECO:0000256" key="8">
    <source>
        <dbReference type="ARBA" id="ARBA00022807"/>
    </source>
</evidence>
<evidence type="ECO:0000256" key="5">
    <source>
        <dbReference type="ARBA" id="ARBA00022490"/>
    </source>
</evidence>
<dbReference type="GO" id="GO:0016920">
    <property type="term" value="F:pyroglutamyl-peptidase activity"/>
    <property type="evidence" value="ECO:0007669"/>
    <property type="project" value="UniProtKB-EC"/>
</dbReference>
<gene>
    <name evidence="11" type="primary">pcp</name>
    <name evidence="11" type="ORF">MKY91_16400</name>
</gene>
<dbReference type="InterPro" id="IPR029762">
    <property type="entry name" value="PGP-I_bact-type"/>
</dbReference>
<feature type="active site" evidence="10">
    <location>
        <position position="142"/>
    </location>
</feature>
<dbReference type="Pfam" id="PF01470">
    <property type="entry name" value="Peptidase_C15"/>
    <property type="match status" value="1"/>
</dbReference>
<evidence type="ECO:0000256" key="1">
    <source>
        <dbReference type="ARBA" id="ARBA00001770"/>
    </source>
</evidence>
<evidence type="ECO:0000256" key="9">
    <source>
        <dbReference type="PROSITE-ProRule" id="PRU10076"/>
    </source>
</evidence>
<dbReference type="InterPro" id="IPR033694">
    <property type="entry name" value="PGPEP1_Cys_AS"/>
</dbReference>
<dbReference type="InterPro" id="IPR016125">
    <property type="entry name" value="Peptidase_C15-like"/>
</dbReference>
<comment type="function">
    <text evidence="2">Removes 5-oxoproline from various penultimate amino acid residues except L-proline.</text>
</comment>
<dbReference type="PANTHER" id="PTHR23402">
    <property type="entry name" value="PROTEASE FAMILY C15 PYROGLUTAMYL-PEPTIDASE I-RELATED"/>
    <property type="match status" value="1"/>
</dbReference>
<keyword evidence="5" id="KW-0963">Cytoplasm</keyword>
<evidence type="ECO:0000256" key="4">
    <source>
        <dbReference type="ARBA" id="ARBA00006641"/>
    </source>
</evidence>
<evidence type="ECO:0000313" key="12">
    <source>
        <dbReference type="Proteomes" id="UP001418796"/>
    </source>
</evidence>
<dbReference type="SUPFAM" id="SSF53182">
    <property type="entry name" value="Pyrrolidone carboxyl peptidase (pyroglutamate aminopeptidase)"/>
    <property type="match status" value="1"/>
</dbReference>
<dbReference type="InterPro" id="IPR000816">
    <property type="entry name" value="Peptidase_C15"/>
</dbReference>
<protein>
    <recommendedName>
        <fullName evidence="9">Pyroglutamyl-peptidase I</fullName>
        <ecNumber evidence="9">3.4.19.3</ecNumber>
    </recommendedName>
</protein>
<dbReference type="PANTHER" id="PTHR23402:SF1">
    <property type="entry name" value="PYROGLUTAMYL-PEPTIDASE I"/>
    <property type="match status" value="1"/>
</dbReference>
<dbReference type="Proteomes" id="UP001418796">
    <property type="component" value="Unassembled WGS sequence"/>
</dbReference>
<dbReference type="InterPro" id="IPR033693">
    <property type="entry name" value="PGPEP1_Glu_AS"/>
</dbReference>
<evidence type="ECO:0000313" key="11">
    <source>
        <dbReference type="EMBL" id="MEN0644735.1"/>
    </source>
</evidence>
<evidence type="ECO:0000256" key="10">
    <source>
        <dbReference type="PROSITE-ProRule" id="PRU10077"/>
    </source>
</evidence>
<dbReference type="NCBIfam" id="TIGR00504">
    <property type="entry name" value="pyro_pdase"/>
    <property type="match status" value="1"/>
</dbReference>
<proteinExistence type="inferred from homology"/>
<comment type="caution">
    <text evidence="11">The sequence shown here is derived from an EMBL/GenBank/DDBJ whole genome shotgun (WGS) entry which is preliminary data.</text>
</comment>
<dbReference type="RefSeq" id="WP_203088195.1">
    <property type="nucleotide sequence ID" value="NZ_JAEUZA010000002.1"/>
</dbReference>
<feature type="active site" evidence="9">
    <location>
        <position position="80"/>
    </location>
</feature>
<evidence type="ECO:0000256" key="3">
    <source>
        <dbReference type="ARBA" id="ARBA00004496"/>
    </source>
</evidence>
<dbReference type="CDD" id="cd00501">
    <property type="entry name" value="Peptidase_C15"/>
    <property type="match status" value="1"/>
</dbReference>
<keyword evidence="7 11" id="KW-0378">Hydrolase</keyword>
<dbReference type="PROSITE" id="PS01333">
    <property type="entry name" value="PYRASE_GLU"/>
    <property type="match status" value="1"/>
</dbReference>
<keyword evidence="6" id="KW-0645">Protease</keyword>
<keyword evidence="12" id="KW-1185">Reference proteome</keyword>
<sequence length="199" mass="21723">MKTLLLTGFEPFLDHPSNPTDHIARALDGEQIGNYIVKSKILPVAFDESAKVLLETEGELSPDAVMMLGLAAGRSSITPERIAINVQGGAVDNKGVKLEDEAIVPEGPAGYFSTLPIHAFVQALHEQDIPASISNTAGTYLCNKVMYSMLHSLKERGLDHPAGFVHIPYSHDMRLKTKSPSLSMREMETAVRIMIQQLT</sequence>
<evidence type="ECO:0000256" key="6">
    <source>
        <dbReference type="ARBA" id="ARBA00022670"/>
    </source>
</evidence>